<dbReference type="InterPro" id="IPR012001">
    <property type="entry name" value="Thiamin_PyroP_enz_TPP-bd_dom"/>
</dbReference>
<dbReference type="Gene3D" id="3.40.50.1220">
    <property type="entry name" value="TPP-binding domain"/>
    <property type="match status" value="1"/>
</dbReference>
<dbReference type="PANTHER" id="PTHR18968:SF13">
    <property type="entry name" value="ACETOLACTATE SYNTHASE CATALYTIC SUBUNIT, MITOCHONDRIAL"/>
    <property type="match status" value="1"/>
</dbReference>
<dbReference type="SUPFAM" id="SSF52467">
    <property type="entry name" value="DHS-like NAD/FAD-binding domain"/>
    <property type="match status" value="1"/>
</dbReference>
<name>A0A1W1CP28_9ZZZZ</name>
<feature type="domain" description="Thiamine pyrophosphate enzyme TPP-binding" evidence="18">
    <location>
        <begin position="387"/>
        <end position="535"/>
    </location>
</feature>
<dbReference type="EMBL" id="FPHF01000096">
    <property type="protein sequence ID" value="SFV67447.1"/>
    <property type="molecule type" value="Genomic_DNA"/>
</dbReference>
<dbReference type="UniPathway" id="UPA00047">
    <property type="reaction ID" value="UER00055"/>
</dbReference>
<evidence type="ECO:0000256" key="5">
    <source>
        <dbReference type="ARBA" id="ARBA00007812"/>
    </source>
</evidence>
<dbReference type="GO" id="GO:0009099">
    <property type="term" value="P:L-valine biosynthetic process"/>
    <property type="evidence" value="ECO:0007669"/>
    <property type="project" value="UniProtKB-UniPathway"/>
</dbReference>
<keyword evidence="11" id="KW-0274">FAD</keyword>
<evidence type="ECO:0000256" key="1">
    <source>
        <dbReference type="ARBA" id="ARBA00001946"/>
    </source>
</evidence>
<evidence type="ECO:0000259" key="17">
    <source>
        <dbReference type="Pfam" id="PF00205"/>
    </source>
</evidence>
<dbReference type="InterPro" id="IPR029035">
    <property type="entry name" value="DHS-like_NAD/FAD-binding_dom"/>
</dbReference>
<dbReference type="PROSITE" id="PS00187">
    <property type="entry name" value="TPP_ENZYMES"/>
    <property type="match status" value="1"/>
</dbReference>
<dbReference type="InterPro" id="IPR045229">
    <property type="entry name" value="TPP_enz"/>
</dbReference>
<evidence type="ECO:0000256" key="9">
    <source>
        <dbReference type="ARBA" id="ARBA00022679"/>
    </source>
</evidence>
<evidence type="ECO:0000256" key="3">
    <source>
        <dbReference type="ARBA" id="ARBA00004974"/>
    </source>
</evidence>
<dbReference type="FunFam" id="3.40.50.1220:FF:000008">
    <property type="entry name" value="Acetolactate synthase"/>
    <property type="match status" value="1"/>
</dbReference>
<accession>A0A1W1CP28</accession>
<evidence type="ECO:0000256" key="4">
    <source>
        <dbReference type="ARBA" id="ARBA00005025"/>
    </source>
</evidence>
<proteinExistence type="inferred from homology"/>
<dbReference type="GO" id="GO:0009097">
    <property type="term" value="P:isoleucine biosynthetic process"/>
    <property type="evidence" value="ECO:0007669"/>
    <property type="project" value="UniProtKB-UniPathway"/>
</dbReference>
<feature type="domain" description="Thiamine pyrophosphate enzyme N-terminal TPP-binding" evidence="19">
    <location>
        <begin position="4"/>
        <end position="119"/>
    </location>
</feature>
<evidence type="ECO:0000256" key="13">
    <source>
        <dbReference type="ARBA" id="ARBA00023052"/>
    </source>
</evidence>
<dbReference type="FunFam" id="3.40.50.970:FF:000016">
    <property type="entry name" value="Acetolactate synthase"/>
    <property type="match status" value="1"/>
</dbReference>
<evidence type="ECO:0000256" key="7">
    <source>
        <dbReference type="ARBA" id="ARBA00022605"/>
    </source>
</evidence>
<dbReference type="NCBIfam" id="NF006319">
    <property type="entry name" value="PRK08527.1"/>
    <property type="match status" value="1"/>
</dbReference>
<dbReference type="Pfam" id="PF00205">
    <property type="entry name" value="TPP_enzyme_M"/>
    <property type="match status" value="1"/>
</dbReference>
<dbReference type="InterPro" id="IPR039368">
    <property type="entry name" value="AHAS_TPP"/>
</dbReference>
<organism evidence="20">
    <name type="scientific">hydrothermal vent metagenome</name>
    <dbReference type="NCBI Taxonomy" id="652676"/>
    <lineage>
        <taxon>unclassified sequences</taxon>
        <taxon>metagenomes</taxon>
        <taxon>ecological metagenomes</taxon>
    </lineage>
</organism>
<dbReference type="GO" id="GO:0003984">
    <property type="term" value="F:acetolactate synthase activity"/>
    <property type="evidence" value="ECO:0007669"/>
    <property type="project" value="UniProtKB-EC"/>
</dbReference>
<comment type="catalytic activity">
    <reaction evidence="15">
        <text>2 pyruvate + H(+) = (2S)-2-acetolactate + CO2</text>
        <dbReference type="Rhea" id="RHEA:25249"/>
        <dbReference type="ChEBI" id="CHEBI:15361"/>
        <dbReference type="ChEBI" id="CHEBI:15378"/>
        <dbReference type="ChEBI" id="CHEBI:16526"/>
        <dbReference type="ChEBI" id="CHEBI:58476"/>
        <dbReference type="EC" id="2.2.1.6"/>
    </reaction>
</comment>
<dbReference type="UniPathway" id="UPA00049">
    <property type="reaction ID" value="UER00059"/>
</dbReference>
<keyword evidence="14" id="KW-0100">Branched-chain amino acid biosynthesis</keyword>
<evidence type="ECO:0000256" key="8">
    <source>
        <dbReference type="ARBA" id="ARBA00022630"/>
    </source>
</evidence>
<comment type="cofactor">
    <cofactor evidence="1">
        <name>Mg(2+)</name>
        <dbReference type="ChEBI" id="CHEBI:18420"/>
    </cofactor>
</comment>
<dbReference type="GO" id="GO:0050660">
    <property type="term" value="F:flavin adenine dinucleotide binding"/>
    <property type="evidence" value="ECO:0007669"/>
    <property type="project" value="InterPro"/>
</dbReference>
<dbReference type="NCBIfam" id="TIGR00118">
    <property type="entry name" value="acolac_lg"/>
    <property type="match status" value="1"/>
</dbReference>
<evidence type="ECO:0000256" key="14">
    <source>
        <dbReference type="ARBA" id="ARBA00023304"/>
    </source>
</evidence>
<dbReference type="CDD" id="cd02015">
    <property type="entry name" value="TPP_AHAS"/>
    <property type="match status" value="1"/>
</dbReference>
<comment type="pathway">
    <text evidence="4">Amino-acid biosynthesis; L-valine biosynthesis; L-valine from pyruvate: step 1/4.</text>
</comment>
<dbReference type="InterPro" id="IPR012846">
    <property type="entry name" value="Acetolactate_synth_lsu"/>
</dbReference>
<dbReference type="SUPFAM" id="SSF52518">
    <property type="entry name" value="Thiamin diphosphate-binding fold (THDP-binding)"/>
    <property type="match status" value="2"/>
</dbReference>
<evidence type="ECO:0000256" key="10">
    <source>
        <dbReference type="ARBA" id="ARBA00022723"/>
    </source>
</evidence>
<feature type="domain" description="Thiamine pyrophosphate enzyme central" evidence="17">
    <location>
        <begin position="193"/>
        <end position="326"/>
    </location>
</feature>
<gene>
    <name evidence="20" type="ORF">MNB_SM-4-1145</name>
</gene>
<evidence type="ECO:0000256" key="6">
    <source>
        <dbReference type="ARBA" id="ARBA00013145"/>
    </source>
</evidence>
<dbReference type="EC" id="2.2.1.6" evidence="6"/>
<comment type="similarity">
    <text evidence="5 16">Belongs to the TPP enzyme family.</text>
</comment>
<evidence type="ECO:0000256" key="2">
    <source>
        <dbReference type="ARBA" id="ARBA00001964"/>
    </source>
</evidence>
<keyword evidence="13 16" id="KW-0786">Thiamine pyrophosphate</keyword>
<dbReference type="GO" id="GO:0000287">
    <property type="term" value="F:magnesium ion binding"/>
    <property type="evidence" value="ECO:0007669"/>
    <property type="project" value="InterPro"/>
</dbReference>
<dbReference type="FunFam" id="3.40.50.970:FF:000007">
    <property type="entry name" value="Acetolactate synthase"/>
    <property type="match status" value="1"/>
</dbReference>
<comment type="cofactor">
    <cofactor evidence="2">
        <name>thiamine diphosphate</name>
        <dbReference type="ChEBI" id="CHEBI:58937"/>
    </cofactor>
</comment>
<evidence type="ECO:0000313" key="20">
    <source>
        <dbReference type="EMBL" id="SFV67447.1"/>
    </source>
</evidence>
<evidence type="ECO:0000256" key="12">
    <source>
        <dbReference type="ARBA" id="ARBA00022842"/>
    </source>
</evidence>
<dbReference type="InterPro" id="IPR000399">
    <property type="entry name" value="TPP-bd_CS"/>
</dbReference>
<keyword evidence="9 20" id="KW-0808">Transferase</keyword>
<dbReference type="Pfam" id="PF02776">
    <property type="entry name" value="TPP_enzyme_N"/>
    <property type="match status" value="1"/>
</dbReference>
<dbReference type="Pfam" id="PF02775">
    <property type="entry name" value="TPP_enzyme_C"/>
    <property type="match status" value="1"/>
</dbReference>
<dbReference type="InterPro" id="IPR029061">
    <property type="entry name" value="THDP-binding"/>
</dbReference>
<evidence type="ECO:0000256" key="11">
    <source>
        <dbReference type="ARBA" id="ARBA00022827"/>
    </source>
</evidence>
<protein>
    <recommendedName>
        <fullName evidence="6">acetolactate synthase</fullName>
        <ecNumber evidence="6">2.2.1.6</ecNumber>
    </recommendedName>
</protein>
<dbReference type="Gene3D" id="3.40.50.970">
    <property type="match status" value="2"/>
</dbReference>
<dbReference type="InterPro" id="IPR012000">
    <property type="entry name" value="Thiamin_PyroP_enz_cen_dom"/>
</dbReference>
<dbReference type="GO" id="GO:0030976">
    <property type="term" value="F:thiamine pyrophosphate binding"/>
    <property type="evidence" value="ECO:0007669"/>
    <property type="project" value="InterPro"/>
</dbReference>
<keyword evidence="7" id="KW-0028">Amino-acid biosynthesis</keyword>
<sequence length="565" mass="62266">MQISGAQMVIEAFIAEGVDTVFGYPGGAIMNVYDEIYKQDKFQHILNRHEQASVHAAEGYSKASGKVGVAMITSGPGFTNAVTGLADAYMDSIPLVVISGQVPMFLIGTDAFQEIDAVGISRSCTKHNYLVTDIKDLPRILKEAFYIARSGRPGPVHIDIPKDITAEMGEFDYDIELDLETYKPHTKGNPRQIKKAIEAIAKAKRPLFYLGGGIINANAAYEVRELVQKTGIPAVETFMARGVLSFDDKLLIGMLGMHGSYASNMAMSETDLVIGLGVRFDDRVTGKLSEFAKNADVIHVDIDPASISKLVNADYPIVGDVKNVVSDMLEQVGKIDSNNYESWRETIINFNELHPLTFHEDSERIKPQWVVKRVGELLGDDANISTDVGQHQMWAGQFYPFTRPRQFVSSSGLGTMGFGFPAAIGVKAASPEKTSINFTGDGSILMNVQELMTAVEKKIPVINIILNNNFLGMVRQWQTLFYDKRHSETDLSVQPDFVKLAEAFGGIGYRVKTKEEFDAALKDAVEKNIVAFIEVIVHRMENVMPMVPSGGSLFNMMLLEKKGDK</sequence>
<evidence type="ECO:0000259" key="18">
    <source>
        <dbReference type="Pfam" id="PF02775"/>
    </source>
</evidence>
<dbReference type="GO" id="GO:0005948">
    <property type="term" value="C:acetolactate synthase complex"/>
    <property type="evidence" value="ECO:0007669"/>
    <property type="project" value="TreeGrafter"/>
</dbReference>
<dbReference type="AlphaFoldDB" id="A0A1W1CP28"/>
<dbReference type="CDD" id="cd07035">
    <property type="entry name" value="TPP_PYR_POX_like"/>
    <property type="match status" value="1"/>
</dbReference>
<evidence type="ECO:0000256" key="15">
    <source>
        <dbReference type="ARBA" id="ARBA00048670"/>
    </source>
</evidence>
<evidence type="ECO:0000259" key="19">
    <source>
        <dbReference type="Pfam" id="PF02776"/>
    </source>
</evidence>
<dbReference type="InterPro" id="IPR011766">
    <property type="entry name" value="TPP_enzyme_TPP-bd"/>
</dbReference>
<evidence type="ECO:0000256" key="16">
    <source>
        <dbReference type="RuleBase" id="RU362132"/>
    </source>
</evidence>
<keyword evidence="8" id="KW-0285">Flavoprotein</keyword>
<comment type="pathway">
    <text evidence="3">Amino-acid biosynthesis; L-isoleucine biosynthesis; L-isoleucine from 2-oxobutanoate: step 1/4.</text>
</comment>
<reference evidence="20" key="1">
    <citation type="submission" date="2016-10" db="EMBL/GenBank/DDBJ databases">
        <authorList>
            <person name="de Groot N.N."/>
        </authorList>
    </citation>
    <scope>NUCLEOTIDE SEQUENCE</scope>
</reference>
<dbReference type="PANTHER" id="PTHR18968">
    <property type="entry name" value="THIAMINE PYROPHOSPHATE ENZYMES"/>
    <property type="match status" value="1"/>
</dbReference>
<keyword evidence="12" id="KW-0460">Magnesium</keyword>
<keyword evidence="10" id="KW-0479">Metal-binding</keyword>